<dbReference type="Proteomes" id="UP000502117">
    <property type="component" value="Chromosome"/>
</dbReference>
<name>A0A6G7LTA2_9GAMM</name>
<dbReference type="RefSeq" id="WP_165565208.1">
    <property type="nucleotide sequence ID" value="NZ_CP045857.1"/>
</dbReference>
<organism evidence="1 2">
    <name type="scientific">Shewanella chilikensis</name>
    <dbReference type="NCBI Taxonomy" id="558541"/>
    <lineage>
        <taxon>Bacteria</taxon>
        <taxon>Pseudomonadati</taxon>
        <taxon>Pseudomonadota</taxon>
        <taxon>Gammaproteobacteria</taxon>
        <taxon>Alteromonadales</taxon>
        <taxon>Shewanellaceae</taxon>
        <taxon>Shewanella</taxon>
    </lineage>
</organism>
<sequence length="340" mass="38916">MAHTNSLPAPLNILLPMRRYRLSFRHQQLEILGKVSRFLLQSFTLYGVTQEQIQQVTALTSSQLTPLLERLCALGWLEDDLRQLTPQGSQMALACELTELKFVLWLDVMDPQLNPVWCHDEQLLLKNNPSEPWMTLREYETDWNIQQVLQQQRLNRRLASSLENQGELTELMQQLCPTKYHRMLQEQRTAWQPQLEIIGDETELSYAWVELDSETSLTSEKRGTLLLKAPTLEYQANYTVPPLLDSTLATPPPSRLHLCQLSGAIINTSERVEGNASWPKSAEKPISELLQVIGAKEESLDTGISRHITLNQSLRPLRLDKPQLMAALKAQFETSLEPNQ</sequence>
<proteinExistence type="predicted"/>
<dbReference type="KEGG" id="schk:GII14_13175"/>
<dbReference type="EMBL" id="CP045857">
    <property type="protein sequence ID" value="QIJ04999.1"/>
    <property type="molecule type" value="Genomic_DNA"/>
</dbReference>
<protein>
    <submittedName>
        <fullName evidence="1">Uncharacterized protein</fullName>
    </submittedName>
</protein>
<reference evidence="1 2" key="1">
    <citation type="submission" date="2019-11" db="EMBL/GenBank/DDBJ databases">
        <title>Complete Genome Sequence of Shewanella chilikensis Strain DC57, Isolated from Corroded Seal Rings at a floating production facility in Australia.</title>
        <authorList>
            <person name="Salgar-Chaparro S.J."/>
            <person name="Castillo-Villamizar G.A."/>
            <person name="Poehlein A."/>
            <person name="Daniel R."/>
            <person name="Machuca L."/>
        </authorList>
    </citation>
    <scope>NUCLEOTIDE SEQUENCE [LARGE SCALE GENOMIC DNA]</scope>
    <source>
        <strain evidence="1 2">DC57</strain>
    </source>
</reference>
<evidence type="ECO:0000313" key="1">
    <source>
        <dbReference type="EMBL" id="QIJ04999.1"/>
    </source>
</evidence>
<dbReference type="AlphaFoldDB" id="A0A6G7LTA2"/>
<evidence type="ECO:0000313" key="2">
    <source>
        <dbReference type="Proteomes" id="UP000502117"/>
    </source>
</evidence>
<accession>A0A6G7LTA2</accession>
<gene>
    <name evidence="1" type="ORF">GII14_13175</name>
</gene>